<name>A0ABR0QTH1_GOSAR</name>
<evidence type="ECO:0000313" key="2">
    <source>
        <dbReference type="Proteomes" id="UP001358586"/>
    </source>
</evidence>
<dbReference type="EMBL" id="JARKNE010000002">
    <property type="protein sequence ID" value="KAK5842595.1"/>
    <property type="molecule type" value="Genomic_DNA"/>
</dbReference>
<dbReference type="Proteomes" id="UP001358586">
    <property type="component" value="Chromosome 2"/>
</dbReference>
<keyword evidence="2" id="KW-1185">Reference proteome</keyword>
<accession>A0ABR0QTH1</accession>
<reference evidence="1 2" key="1">
    <citation type="submission" date="2023-03" db="EMBL/GenBank/DDBJ databases">
        <title>WGS of Gossypium arboreum.</title>
        <authorList>
            <person name="Yu D."/>
        </authorList>
    </citation>
    <scope>NUCLEOTIDE SEQUENCE [LARGE SCALE GENOMIC DNA]</scope>
    <source>
        <tissue evidence="1">Leaf</tissue>
    </source>
</reference>
<gene>
    <name evidence="1" type="ORF">PVK06_004972</name>
</gene>
<evidence type="ECO:0000313" key="1">
    <source>
        <dbReference type="EMBL" id="KAK5842595.1"/>
    </source>
</evidence>
<comment type="caution">
    <text evidence="1">The sequence shown here is derived from an EMBL/GenBank/DDBJ whole genome shotgun (WGS) entry which is preliminary data.</text>
</comment>
<protein>
    <submittedName>
        <fullName evidence="1">Uncharacterized protein</fullName>
    </submittedName>
</protein>
<proteinExistence type="predicted"/>
<organism evidence="1 2">
    <name type="scientific">Gossypium arboreum</name>
    <name type="common">Tree cotton</name>
    <name type="synonym">Gossypium nanking</name>
    <dbReference type="NCBI Taxonomy" id="29729"/>
    <lineage>
        <taxon>Eukaryota</taxon>
        <taxon>Viridiplantae</taxon>
        <taxon>Streptophyta</taxon>
        <taxon>Embryophyta</taxon>
        <taxon>Tracheophyta</taxon>
        <taxon>Spermatophyta</taxon>
        <taxon>Magnoliopsida</taxon>
        <taxon>eudicotyledons</taxon>
        <taxon>Gunneridae</taxon>
        <taxon>Pentapetalae</taxon>
        <taxon>rosids</taxon>
        <taxon>malvids</taxon>
        <taxon>Malvales</taxon>
        <taxon>Malvaceae</taxon>
        <taxon>Malvoideae</taxon>
        <taxon>Gossypium</taxon>
    </lineage>
</organism>
<sequence length="92" mass="10094">MLQDVTLIPGVPIDGFTISKEMSMTMDLVCGSLLGATPLDSKKLGTFVLHTWFDGFPKVLLEESLDLDVQYANQTLIMKLIGTTSIPDKFSN</sequence>